<evidence type="ECO:0000256" key="1">
    <source>
        <dbReference type="SAM" id="MobiDB-lite"/>
    </source>
</evidence>
<evidence type="ECO:0000313" key="2">
    <source>
        <dbReference type="EMBL" id="KAK1637162.1"/>
    </source>
</evidence>
<proteinExistence type="predicted"/>
<organism evidence="2 3">
    <name type="scientific">Colletotrichum phormii</name>
    <dbReference type="NCBI Taxonomy" id="359342"/>
    <lineage>
        <taxon>Eukaryota</taxon>
        <taxon>Fungi</taxon>
        <taxon>Dikarya</taxon>
        <taxon>Ascomycota</taxon>
        <taxon>Pezizomycotina</taxon>
        <taxon>Sordariomycetes</taxon>
        <taxon>Hypocreomycetidae</taxon>
        <taxon>Glomerellales</taxon>
        <taxon>Glomerellaceae</taxon>
        <taxon>Colletotrichum</taxon>
        <taxon>Colletotrichum acutatum species complex</taxon>
    </lineage>
</organism>
<name>A0AAJ0EEL1_9PEZI</name>
<dbReference type="EMBL" id="JAHMHQ010000009">
    <property type="protein sequence ID" value="KAK1637162.1"/>
    <property type="molecule type" value="Genomic_DNA"/>
</dbReference>
<sequence length="102" mass="11409">MAETRLPETSRRDALRSALCLGPQSADITMTAPLPQRTHYGAGFGRGVHRRSRGPTQGHHAALQAMVLGRRRRADDVHVYVFSKRHHVGNVLGGEPLFRRIY</sequence>
<protein>
    <submittedName>
        <fullName evidence="2">Uncharacterized protein</fullName>
    </submittedName>
</protein>
<dbReference type="GeneID" id="85467639"/>
<dbReference type="RefSeq" id="XP_060445769.1">
    <property type="nucleotide sequence ID" value="XM_060582777.1"/>
</dbReference>
<reference evidence="2" key="1">
    <citation type="submission" date="2021-06" db="EMBL/GenBank/DDBJ databases">
        <title>Comparative genomics, transcriptomics and evolutionary studies reveal genomic signatures of adaptation to plant cell wall in hemibiotrophic fungi.</title>
        <authorList>
            <consortium name="DOE Joint Genome Institute"/>
            <person name="Baroncelli R."/>
            <person name="Diaz J.F."/>
            <person name="Benocci T."/>
            <person name="Peng M."/>
            <person name="Battaglia E."/>
            <person name="Haridas S."/>
            <person name="Andreopoulos W."/>
            <person name="Labutti K."/>
            <person name="Pangilinan J."/>
            <person name="Floch G.L."/>
            <person name="Makela M.R."/>
            <person name="Henrissat B."/>
            <person name="Grigoriev I.V."/>
            <person name="Crouch J.A."/>
            <person name="De Vries R.P."/>
            <person name="Sukno S.A."/>
            <person name="Thon M.R."/>
        </authorList>
    </citation>
    <scope>NUCLEOTIDE SEQUENCE</scope>
    <source>
        <strain evidence="2">CBS 102054</strain>
    </source>
</reference>
<keyword evidence="3" id="KW-1185">Reference proteome</keyword>
<dbReference type="AlphaFoldDB" id="A0AAJ0EEL1"/>
<comment type="caution">
    <text evidence="2">The sequence shown here is derived from an EMBL/GenBank/DDBJ whole genome shotgun (WGS) entry which is preliminary data.</text>
</comment>
<dbReference type="Proteomes" id="UP001243989">
    <property type="component" value="Unassembled WGS sequence"/>
</dbReference>
<gene>
    <name evidence="2" type="ORF">BDP81DRAFT_219573</name>
</gene>
<evidence type="ECO:0000313" key="3">
    <source>
        <dbReference type="Proteomes" id="UP001243989"/>
    </source>
</evidence>
<feature type="region of interest" description="Disordered" evidence="1">
    <location>
        <begin position="34"/>
        <end position="60"/>
    </location>
</feature>
<accession>A0AAJ0EEL1</accession>